<keyword evidence="12" id="KW-1185">Reference proteome</keyword>
<proteinExistence type="inferred from homology"/>
<keyword evidence="6 9" id="KW-1133">Transmembrane helix</keyword>
<dbReference type="CDD" id="cd04606">
    <property type="entry name" value="CBS_pair_Mg_transporter"/>
    <property type="match status" value="1"/>
</dbReference>
<dbReference type="InterPro" id="IPR036739">
    <property type="entry name" value="SLC41_membr_dom_sf"/>
</dbReference>
<keyword evidence="9" id="KW-1003">Cell membrane</keyword>
<dbReference type="PROSITE" id="PS51371">
    <property type="entry name" value="CBS"/>
    <property type="match status" value="2"/>
</dbReference>
<dbReference type="RefSeq" id="WP_108024630.1">
    <property type="nucleotide sequence ID" value="NZ_QBKR01000017.1"/>
</dbReference>
<dbReference type="NCBIfam" id="TIGR00400">
    <property type="entry name" value="mgtE"/>
    <property type="match status" value="1"/>
</dbReference>
<evidence type="ECO:0000256" key="2">
    <source>
        <dbReference type="ARBA" id="ARBA00009749"/>
    </source>
</evidence>
<keyword evidence="5 9" id="KW-0460">Magnesium</keyword>
<dbReference type="SUPFAM" id="SSF54631">
    <property type="entry name" value="CBS-domain pair"/>
    <property type="match status" value="1"/>
</dbReference>
<reference evidence="11 12" key="1">
    <citation type="submission" date="2018-04" db="EMBL/GenBank/DDBJ databases">
        <title>Genomic Encyclopedia of Archaeal and Bacterial Type Strains, Phase II (KMG-II): from individual species to whole genera.</title>
        <authorList>
            <person name="Goeker M."/>
        </authorList>
    </citation>
    <scope>NUCLEOTIDE SEQUENCE [LARGE SCALE GENOMIC DNA]</scope>
    <source>
        <strain evidence="11 12">DSM 45787</strain>
    </source>
</reference>
<feature type="transmembrane region" description="Helical" evidence="9">
    <location>
        <begin position="437"/>
        <end position="454"/>
    </location>
</feature>
<dbReference type="PANTHER" id="PTHR43773:SF1">
    <property type="entry name" value="MAGNESIUM TRANSPORTER MGTE"/>
    <property type="match status" value="1"/>
</dbReference>
<evidence type="ECO:0000256" key="4">
    <source>
        <dbReference type="ARBA" id="ARBA00022692"/>
    </source>
</evidence>
<evidence type="ECO:0000313" key="11">
    <source>
        <dbReference type="EMBL" id="PTX58303.1"/>
    </source>
</evidence>
<evidence type="ECO:0000256" key="7">
    <source>
        <dbReference type="ARBA" id="ARBA00023136"/>
    </source>
</evidence>
<dbReference type="OrthoDB" id="9790355at2"/>
<organism evidence="11 12">
    <name type="scientific">Melghirimyces profundicolus</name>
    <dbReference type="NCBI Taxonomy" id="1242148"/>
    <lineage>
        <taxon>Bacteria</taxon>
        <taxon>Bacillati</taxon>
        <taxon>Bacillota</taxon>
        <taxon>Bacilli</taxon>
        <taxon>Bacillales</taxon>
        <taxon>Thermoactinomycetaceae</taxon>
        <taxon>Melghirimyces</taxon>
    </lineage>
</organism>
<evidence type="ECO:0000256" key="5">
    <source>
        <dbReference type="ARBA" id="ARBA00022842"/>
    </source>
</evidence>
<dbReference type="Pfam" id="PF01769">
    <property type="entry name" value="MgtE"/>
    <property type="match status" value="1"/>
</dbReference>
<dbReference type="GO" id="GO:0015095">
    <property type="term" value="F:magnesium ion transmembrane transporter activity"/>
    <property type="evidence" value="ECO:0007669"/>
    <property type="project" value="UniProtKB-UniRule"/>
</dbReference>
<dbReference type="InterPro" id="IPR000644">
    <property type="entry name" value="CBS_dom"/>
</dbReference>
<dbReference type="GO" id="GO:0046872">
    <property type="term" value="F:metal ion binding"/>
    <property type="evidence" value="ECO:0007669"/>
    <property type="project" value="UniProtKB-KW"/>
</dbReference>
<gene>
    <name evidence="11" type="ORF">C8P63_11750</name>
</gene>
<evidence type="ECO:0000259" key="10">
    <source>
        <dbReference type="PROSITE" id="PS51371"/>
    </source>
</evidence>
<dbReference type="Pfam" id="PF00571">
    <property type="entry name" value="CBS"/>
    <property type="match status" value="2"/>
</dbReference>
<evidence type="ECO:0000256" key="1">
    <source>
        <dbReference type="ARBA" id="ARBA00004141"/>
    </source>
</evidence>
<feature type="transmembrane region" description="Helical" evidence="9">
    <location>
        <begin position="390"/>
        <end position="416"/>
    </location>
</feature>
<sequence length="455" mass="51082">MPETEERQREIDLDPIKVALQKREKRFLRPLIAELQPYDLGQIFFRLSGRYRSHFIRMLEPDEIAQLLEESESVEQQEILAKLGPEKTSEVLNRMSSDEVADLMGELEESNVQTLLRFMERDEADKVRALLHYPEDTAGGKMTMEYVSVYDYYTVEEVIAYLRREAPTAETVYYIYVIDADDRLVGVVSLRELLIASPEKPITEVMYERIISVPAGMDQEEVAQLMERYDFLAIPVVDDENRLLGIITIDDVVDVLIEEAQEDISKLSAVGQTEMDVLTHPFASARRRIPWLVLLLFIGMLTASLLSTFEETINRVAALAYFMPMIAGMTGNTGTQSLALVIRGLSSGQLTRDKYMQILKQEGLVGIIIGSVCSVLIVVMVTLLNGQLSLGLVVGASMWCTLILGTLGGTLIPLTLHLLKVDPTVASGPLITTVNDVFSLLIYFGMATMFLHYLL</sequence>
<evidence type="ECO:0000313" key="12">
    <source>
        <dbReference type="Proteomes" id="UP000244240"/>
    </source>
</evidence>
<keyword evidence="7 9" id="KW-0472">Membrane</keyword>
<feature type="transmembrane region" description="Helical" evidence="9">
    <location>
        <begin position="363"/>
        <end position="384"/>
    </location>
</feature>
<comment type="subunit">
    <text evidence="9">Homodimer.</text>
</comment>
<feature type="domain" description="CBS" evidence="10">
    <location>
        <begin position="142"/>
        <end position="204"/>
    </location>
</feature>
<dbReference type="InterPro" id="IPR006669">
    <property type="entry name" value="MgtE_transporter"/>
</dbReference>
<evidence type="ECO:0000256" key="9">
    <source>
        <dbReference type="RuleBase" id="RU362011"/>
    </source>
</evidence>
<keyword evidence="3 9" id="KW-0813">Transport</keyword>
<dbReference type="InterPro" id="IPR006668">
    <property type="entry name" value="Mg_transptr_MgtE_intracell_dom"/>
</dbReference>
<dbReference type="GO" id="GO:0005886">
    <property type="term" value="C:plasma membrane"/>
    <property type="evidence" value="ECO:0007669"/>
    <property type="project" value="UniProtKB-SubCell"/>
</dbReference>
<dbReference type="Proteomes" id="UP000244240">
    <property type="component" value="Unassembled WGS sequence"/>
</dbReference>
<dbReference type="SUPFAM" id="SSF161093">
    <property type="entry name" value="MgtE membrane domain-like"/>
    <property type="match status" value="1"/>
</dbReference>
<comment type="subcellular location">
    <subcellularLocation>
        <location evidence="9">Cell membrane</location>
        <topology evidence="9">Multi-pass membrane protein</topology>
    </subcellularLocation>
    <subcellularLocation>
        <location evidence="1">Membrane</location>
        <topology evidence="1">Multi-pass membrane protein</topology>
    </subcellularLocation>
</comment>
<dbReference type="PANTHER" id="PTHR43773">
    <property type="entry name" value="MAGNESIUM TRANSPORTER MGTE"/>
    <property type="match status" value="1"/>
</dbReference>
<dbReference type="InterPro" id="IPR038076">
    <property type="entry name" value="MgtE_N_sf"/>
</dbReference>
<evidence type="ECO:0000256" key="8">
    <source>
        <dbReference type="PROSITE-ProRule" id="PRU00703"/>
    </source>
</evidence>
<evidence type="ECO:0000256" key="3">
    <source>
        <dbReference type="ARBA" id="ARBA00022448"/>
    </source>
</evidence>
<dbReference type="Gene3D" id="1.10.357.20">
    <property type="entry name" value="SLC41 divalent cation transporters, integral membrane domain"/>
    <property type="match status" value="1"/>
</dbReference>
<dbReference type="AlphaFoldDB" id="A0A2T6BQC5"/>
<keyword evidence="4 9" id="KW-0812">Transmembrane</keyword>
<comment type="function">
    <text evidence="9">Acts as a magnesium transporter.</text>
</comment>
<dbReference type="InterPro" id="IPR046342">
    <property type="entry name" value="CBS_dom_sf"/>
</dbReference>
<keyword evidence="9" id="KW-0479">Metal-binding</keyword>
<feature type="domain" description="CBS" evidence="10">
    <location>
        <begin position="206"/>
        <end position="262"/>
    </location>
</feature>
<dbReference type="Gene3D" id="1.25.60.10">
    <property type="entry name" value="MgtE N-terminal domain-like"/>
    <property type="match status" value="1"/>
</dbReference>
<keyword evidence="8" id="KW-0129">CBS domain</keyword>
<comment type="caution">
    <text evidence="11">The sequence shown here is derived from an EMBL/GenBank/DDBJ whole genome shotgun (WGS) entry which is preliminary data.</text>
</comment>
<dbReference type="Pfam" id="PF03448">
    <property type="entry name" value="MgtE_N"/>
    <property type="match status" value="1"/>
</dbReference>
<protein>
    <recommendedName>
        <fullName evidence="9">Magnesium transporter MgtE</fullName>
    </recommendedName>
</protein>
<dbReference type="SMART" id="SM00924">
    <property type="entry name" value="MgtE_N"/>
    <property type="match status" value="1"/>
</dbReference>
<feature type="transmembrane region" description="Helical" evidence="9">
    <location>
        <begin position="321"/>
        <end position="342"/>
    </location>
</feature>
<accession>A0A2T6BQC5</accession>
<comment type="similarity">
    <text evidence="2 9">Belongs to the SLC41A transporter family.</text>
</comment>
<evidence type="ECO:0000256" key="6">
    <source>
        <dbReference type="ARBA" id="ARBA00022989"/>
    </source>
</evidence>
<dbReference type="Gene3D" id="3.10.580.10">
    <property type="entry name" value="CBS-domain"/>
    <property type="match status" value="1"/>
</dbReference>
<dbReference type="SMART" id="SM00116">
    <property type="entry name" value="CBS"/>
    <property type="match status" value="2"/>
</dbReference>
<dbReference type="InterPro" id="IPR006667">
    <property type="entry name" value="SLC41_membr_dom"/>
</dbReference>
<dbReference type="EMBL" id="QBKR01000017">
    <property type="protein sequence ID" value="PTX58303.1"/>
    <property type="molecule type" value="Genomic_DNA"/>
</dbReference>
<name>A0A2T6BQC5_9BACL</name>
<feature type="transmembrane region" description="Helical" evidence="9">
    <location>
        <begin position="289"/>
        <end position="309"/>
    </location>
</feature>
<dbReference type="SUPFAM" id="SSF158791">
    <property type="entry name" value="MgtE N-terminal domain-like"/>
    <property type="match status" value="1"/>
</dbReference>